<dbReference type="PANTHER" id="PTHR11575">
    <property type="entry name" value="5'-NUCLEOTIDASE-RELATED"/>
    <property type="match status" value="1"/>
</dbReference>
<gene>
    <name evidence="4" type="ORF">HD592_001524</name>
</gene>
<keyword evidence="2" id="KW-0812">Transmembrane</keyword>
<proteinExistence type="inferred from homology"/>
<dbReference type="GO" id="GO:0009166">
    <property type="term" value="P:nucleotide catabolic process"/>
    <property type="evidence" value="ECO:0007669"/>
    <property type="project" value="InterPro"/>
</dbReference>
<dbReference type="GO" id="GO:0030288">
    <property type="term" value="C:outer membrane-bounded periplasmic space"/>
    <property type="evidence" value="ECO:0007669"/>
    <property type="project" value="TreeGrafter"/>
</dbReference>
<dbReference type="EMBL" id="JACHMK010000001">
    <property type="protein sequence ID" value="MBB6334959.1"/>
    <property type="molecule type" value="Genomic_DNA"/>
</dbReference>
<keyword evidence="2" id="KW-0472">Membrane</keyword>
<name>A0A923E2Z6_9ACTO</name>
<feature type="domain" description="5'-Nucleotidase C-terminal" evidence="3">
    <location>
        <begin position="16"/>
        <end position="199"/>
    </location>
</feature>
<feature type="transmembrane region" description="Helical" evidence="2">
    <location>
        <begin position="367"/>
        <end position="385"/>
    </location>
</feature>
<keyword evidence="1" id="KW-0547">Nucleotide-binding</keyword>
<reference evidence="4" key="1">
    <citation type="submission" date="2020-08" db="EMBL/GenBank/DDBJ databases">
        <title>Sequencing the genomes of 1000 actinobacteria strains.</title>
        <authorList>
            <person name="Klenk H.-P."/>
        </authorList>
    </citation>
    <scope>NUCLEOTIDE SEQUENCE</scope>
    <source>
        <strain evidence="4">DSM 10695</strain>
    </source>
</reference>
<evidence type="ECO:0000259" key="3">
    <source>
        <dbReference type="Pfam" id="PF02872"/>
    </source>
</evidence>
<protein>
    <submittedName>
        <fullName evidence="4">LPXTG-motif cell wall-anchored protein</fullName>
    </submittedName>
</protein>
<dbReference type="Gene3D" id="3.90.780.10">
    <property type="entry name" value="5'-Nucleotidase, C-terminal domain"/>
    <property type="match status" value="1"/>
</dbReference>
<keyword evidence="1" id="KW-0378">Hydrolase</keyword>
<comment type="caution">
    <text evidence="4">The sequence shown here is derived from an EMBL/GenBank/DDBJ whole genome shotgun (WGS) entry which is preliminary data.</text>
</comment>
<organism evidence="4 5">
    <name type="scientific">Schaalia hyovaginalis</name>
    <dbReference type="NCBI Taxonomy" id="29316"/>
    <lineage>
        <taxon>Bacteria</taxon>
        <taxon>Bacillati</taxon>
        <taxon>Actinomycetota</taxon>
        <taxon>Actinomycetes</taxon>
        <taxon>Actinomycetales</taxon>
        <taxon>Actinomycetaceae</taxon>
        <taxon>Schaalia</taxon>
    </lineage>
</organism>
<evidence type="ECO:0000313" key="5">
    <source>
        <dbReference type="Proteomes" id="UP000617426"/>
    </source>
</evidence>
<sequence length="390" mass="40399">MLSTDHADTVGYVKTVVANATEQMPAGTARYEDTAILDFIGTNMEDAVRAGVKGTAAEGLPVIAQVSPFSKDAVFPKGPVSIKDIAGLYIYDNTLLGVEVTGSQIKDYLEYSAKYFKQLESGATLNPDTDLNAVFEGKPVPDYNYDALTGVTYTIDVTKPVGERIVDLAWNGAPVTADQRFVMTINNYRQSGGGGYPHVTAAPIVYNELVEIRQLLIDSAQASGTIDPKDFFVANWSLTPGPLPEPEPGPQDGPTAVIDAPEVVAGATVTVTGTGFEADHEIEAVLHSDPFTIGKTKADAKGTVVFTFAVPKETAPSAHKVILTDASTGAAAEVALTVKAPAPTPAPGAVTPGKGKGAALANTGSDAMGLILAAGLLAGLGAVALRRRAG</sequence>
<dbReference type="Proteomes" id="UP000617426">
    <property type="component" value="Unassembled WGS sequence"/>
</dbReference>
<dbReference type="GO" id="GO:0016787">
    <property type="term" value="F:hydrolase activity"/>
    <property type="evidence" value="ECO:0007669"/>
    <property type="project" value="UniProtKB-KW"/>
</dbReference>
<dbReference type="InterPro" id="IPR036907">
    <property type="entry name" value="5'-Nucleotdase_C_sf"/>
</dbReference>
<dbReference type="InterPro" id="IPR006179">
    <property type="entry name" value="5_nucleotidase/apyrase"/>
</dbReference>
<evidence type="ECO:0000256" key="1">
    <source>
        <dbReference type="RuleBase" id="RU362119"/>
    </source>
</evidence>
<dbReference type="NCBIfam" id="TIGR01167">
    <property type="entry name" value="LPXTG_anchor"/>
    <property type="match status" value="1"/>
</dbReference>
<evidence type="ECO:0000313" key="4">
    <source>
        <dbReference type="EMBL" id="MBB6334959.1"/>
    </source>
</evidence>
<dbReference type="InterPro" id="IPR008334">
    <property type="entry name" value="5'-Nucleotdase_C"/>
</dbReference>
<dbReference type="GO" id="GO:0000166">
    <property type="term" value="F:nucleotide binding"/>
    <property type="evidence" value="ECO:0007669"/>
    <property type="project" value="UniProtKB-KW"/>
</dbReference>
<evidence type="ECO:0000256" key="2">
    <source>
        <dbReference type="SAM" id="Phobius"/>
    </source>
</evidence>
<dbReference type="PANTHER" id="PTHR11575:SF6">
    <property type="entry name" value="2',3'-CYCLIC-NUCLEOTIDE 2'-PHOSPHODIESTERASE_3'-NUCLEOTIDASE"/>
    <property type="match status" value="1"/>
</dbReference>
<dbReference type="PRINTS" id="PR01607">
    <property type="entry name" value="APYRASEFAMLY"/>
</dbReference>
<accession>A0A923E2Z6</accession>
<dbReference type="AlphaFoldDB" id="A0A923E2Z6"/>
<keyword evidence="2" id="KW-1133">Transmembrane helix</keyword>
<keyword evidence="5" id="KW-1185">Reference proteome</keyword>
<comment type="similarity">
    <text evidence="1">Belongs to the 5'-nucleotidase family.</text>
</comment>
<dbReference type="SUPFAM" id="SSF55816">
    <property type="entry name" value="5'-nucleotidase (syn. UDP-sugar hydrolase), C-terminal domain"/>
    <property type="match status" value="1"/>
</dbReference>
<dbReference type="Pfam" id="PF02872">
    <property type="entry name" value="5_nucleotid_C"/>
    <property type="match status" value="1"/>
</dbReference>
<dbReference type="RefSeq" id="WP_221437849.1">
    <property type="nucleotide sequence ID" value="NZ_JACHMK010000001.1"/>
</dbReference>